<dbReference type="GO" id="GO:0003677">
    <property type="term" value="F:DNA binding"/>
    <property type="evidence" value="ECO:0007669"/>
    <property type="project" value="UniProtKB-KW"/>
</dbReference>
<keyword evidence="8" id="KW-0804">Transcription</keyword>
<dbReference type="SUPFAM" id="SSF50037">
    <property type="entry name" value="C-terminal domain of transcriptional repressors"/>
    <property type="match status" value="1"/>
</dbReference>
<proteinExistence type="inferred from homology"/>
<feature type="domain" description="HTH dtxR-type" evidence="9">
    <location>
        <begin position="12"/>
        <end position="73"/>
    </location>
</feature>
<keyword evidence="7" id="KW-0238">DNA-binding</keyword>
<evidence type="ECO:0000256" key="6">
    <source>
        <dbReference type="ARBA" id="ARBA00023015"/>
    </source>
</evidence>
<dbReference type="FunFam" id="1.10.10.10:FF:000067">
    <property type="entry name" value="Iron-dependent repressor IdeR"/>
    <property type="match status" value="1"/>
</dbReference>
<dbReference type="SMART" id="SM00529">
    <property type="entry name" value="HTH_DTXR"/>
    <property type="match status" value="1"/>
</dbReference>
<dbReference type="Pfam" id="PF01325">
    <property type="entry name" value="Fe_dep_repress"/>
    <property type="match status" value="1"/>
</dbReference>
<evidence type="ECO:0000256" key="5">
    <source>
        <dbReference type="ARBA" id="ARBA00023004"/>
    </source>
</evidence>
<dbReference type="InterPro" id="IPR022687">
    <property type="entry name" value="HTH_DTXR"/>
</dbReference>
<comment type="subunit">
    <text evidence="3">Homodimer.</text>
</comment>
<dbReference type="GO" id="GO:0045892">
    <property type="term" value="P:negative regulation of DNA-templated transcription"/>
    <property type="evidence" value="ECO:0007669"/>
    <property type="project" value="TreeGrafter"/>
</dbReference>
<dbReference type="InterPro" id="IPR008988">
    <property type="entry name" value="Transcriptional_repressor_C"/>
</dbReference>
<dbReference type="FunFam" id="1.10.60.10:FF:000001">
    <property type="entry name" value="Iron dependent repressor"/>
    <property type="match status" value="1"/>
</dbReference>
<keyword evidence="11" id="KW-1185">Reference proteome</keyword>
<keyword evidence="4" id="KW-0963">Cytoplasm</keyword>
<dbReference type="PANTHER" id="PTHR33238">
    <property type="entry name" value="IRON (METAL) DEPENDENT REPRESSOR, DTXR FAMILY"/>
    <property type="match status" value="1"/>
</dbReference>
<dbReference type="EMBL" id="SNYO01000001">
    <property type="protein sequence ID" value="TDQ65818.1"/>
    <property type="molecule type" value="Genomic_DNA"/>
</dbReference>
<evidence type="ECO:0000313" key="10">
    <source>
        <dbReference type="EMBL" id="TDQ65818.1"/>
    </source>
</evidence>
<dbReference type="Proteomes" id="UP000295705">
    <property type="component" value="Unassembled WGS sequence"/>
</dbReference>
<evidence type="ECO:0000256" key="2">
    <source>
        <dbReference type="ARBA" id="ARBA00007871"/>
    </source>
</evidence>
<dbReference type="GO" id="GO:0005737">
    <property type="term" value="C:cytoplasm"/>
    <property type="evidence" value="ECO:0007669"/>
    <property type="project" value="UniProtKB-SubCell"/>
</dbReference>
<comment type="caution">
    <text evidence="10">The sequence shown here is derived from an EMBL/GenBank/DDBJ whole genome shotgun (WGS) entry which is preliminary data.</text>
</comment>
<dbReference type="InterPro" id="IPR050536">
    <property type="entry name" value="DtxR_MntR_Metal-Reg"/>
</dbReference>
<evidence type="ECO:0000259" key="9">
    <source>
        <dbReference type="PROSITE" id="PS50944"/>
    </source>
</evidence>
<reference evidence="10 11" key="1">
    <citation type="submission" date="2019-03" db="EMBL/GenBank/DDBJ databases">
        <title>Genomic Encyclopedia of Type Strains, Phase IV (KMG-IV): sequencing the most valuable type-strain genomes for metagenomic binning, comparative biology and taxonomic classification.</title>
        <authorList>
            <person name="Goeker M."/>
        </authorList>
    </citation>
    <scope>NUCLEOTIDE SEQUENCE [LARGE SCALE GENOMIC DNA]</scope>
    <source>
        <strain evidence="10 11">DSM 45775</strain>
    </source>
</reference>
<dbReference type="Gene3D" id="1.10.10.10">
    <property type="entry name" value="Winged helix-like DNA-binding domain superfamily/Winged helix DNA-binding domain"/>
    <property type="match status" value="1"/>
</dbReference>
<sequence length="250" mass="27208">MGAEKGVDMNDLIDTTEMYLRTIYELEEEGVVPLRARIAERLEQSGPTVSQTVARMERDGLVHVAGDRHLELTPAGRAKAVAVMRKHRLAELLLVNVIGLEWEHVHVEACRWEHVMSDAVERKLFTLLGEPSVSPYGNPIPGLESLRSGAEIDGEVTAPQRTPTPDEAGLVRLDEFARSGGGKVEVRRIAEHIQLNEPLMAHLKSAGVLPGSDVDVIAIPRFGDAVGVGHKGARSEVDPLVAHAVLVRAQ</sequence>
<dbReference type="Pfam" id="PF04023">
    <property type="entry name" value="FeoA"/>
    <property type="match status" value="1"/>
</dbReference>
<evidence type="ECO:0000256" key="4">
    <source>
        <dbReference type="ARBA" id="ARBA00022490"/>
    </source>
</evidence>
<evidence type="ECO:0000256" key="3">
    <source>
        <dbReference type="ARBA" id="ARBA00011738"/>
    </source>
</evidence>
<dbReference type="GO" id="GO:0046983">
    <property type="term" value="F:protein dimerization activity"/>
    <property type="evidence" value="ECO:0007669"/>
    <property type="project" value="InterPro"/>
</dbReference>
<comment type="similarity">
    <text evidence="2">Belongs to the DtxR/MntR family.</text>
</comment>
<dbReference type="InterPro" id="IPR036388">
    <property type="entry name" value="WH-like_DNA-bd_sf"/>
</dbReference>
<dbReference type="InterPro" id="IPR036421">
    <property type="entry name" value="Fe_dep_repressor_sf"/>
</dbReference>
<gene>
    <name evidence="10" type="ORF">EV188_1011070</name>
</gene>
<dbReference type="PROSITE" id="PS50944">
    <property type="entry name" value="HTH_DTXR"/>
    <property type="match status" value="1"/>
</dbReference>
<organism evidence="10 11">
    <name type="scientific">Actinomycetospora succinea</name>
    <dbReference type="NCBI Taxonomy" id="663603"/>
    <lineage>
        <taxon>Bacteria</taxon>
        <taxon>Bacillati</taxon>
        <taxon>Actinomycetota</taxon>
        <taxon>Actinomycetes</taxon>
        <taxon>Pseudonocardiales</taxon>
        <taxon>Pseudonocardiaceae</taxon>
        <taxon>Actinomycetospora</taxon>
    </lineage>
</organism>
<dbReference type="InterPro" id="IPR022689">
    <property type="entry name" value="Iron_dep_repressor"/>
</dbReference>
<dbReference type="Pfam" id="PF02742">
    <property type="entry name" value="Fe_dep_repr_C"/>
    <property type="match status" value="1"/>
</dbReference>
<dbReference type="InterPro" id="IPR007167">
    <property type="entry name" value="Fe-transptr_FeoA-like"/>
</dbReference>
<dbReference type="InterPro" id="IPR038157">
    <property type="entry name" value="FeoA_core_dom"/>
</dbReference>
<dbReference type="Gene3D" id="1.10.60.10">
    <property type="entry name" value="Iron dependent repressor, metal binding and dimerisation domain"/>
    <property type="match status" value="1"/>
</dbReference>
<dbReference type="SUPFAM" id="SSF46785">
    <property type="entry name" value="Winged helix' DNA-binding domain"/>
    <property type="match status" value="1"/>
</dbReference>
<dbReference type="Gene3D" id="2.30.30.90">
    <property type="match status" value="1"/>
</dbReference>
<keyword evidence="5" id="KW-0408">Iron</keyword>
<name>A0A4V3DBA9_9PSEU</name>
<dbReference type="GO" id="GO:0046914">
    <property type="term" value="F:transition metal ion binding"/>
    <property type="evidence" value="ECO:0007669"/>
    <property type="project" value="InterPro"/>
</dbReference>
<keyword evidence="6" id="KW-0805">Transcription regulation</keyword>
<comment type="subcellular location">
    <subcellularLocation>
        <location evidence="1">Cytoplasm</location>
    </subcellularLocation>
</comment>
<evidence type="ECO:0000256" key="8">
    <source>
        <dbReference type="ARBA" id="ARBA00023163"/>
    </source>
</evidence>
<dbReference type="SUPFAM" id="SSF47979">
    <property type="entry name" value="Iron-dependent repressor protein, dimerization domain"/>
    <property type="match status" value="1"/>
</dbReference>
<dbReference type="GO" id="GO:0003700">
    <property type="term" value="F:DNA-binding transcription factor activity"/>
    <property type="evidence" value="ECO:0007669"/>
    <property type="project" value="InterPro"/>
</dbReference>
<evidence type="ECO:0000256" key="1">
    <source>
        <dbReference type="ARBA" id="ARBA00004496"/>
    </source>
</evidence>
<evidence type="ECO:0000256" key="7">
    <source>
        <dbReference type="ARBA" id="ARBA00023125"/>
    </source>
</evidence>
<accession>A0A4V3DBA9</accession>
<protein>
    <submittedName>
        <fullName evidence="10">DtxR family iron (Metal) dependent repressor</fullName>
    </submittedName>
</protein>
<dbReference type="InterPro" id="IPR001367">
    <property type="entry name" value="Fe_dep_repressor"/>
</dbReference>
<dbReference type="AlphaFoldDB" id="A0A4V3DBA9"/>
<evidence type="ECO:0000313" key="11">
    <source>
        <dbReference type="Proteomes" id="UP000295705"/>
    </source>
</evidence>
<dbReference type="PANTHER" id="PTHR33238:SF10">
    <property type="entry name" value="IRON-DEPENDENT REPRESSOR IDER"/>
    <property type="match status" value="1"/>
</dbReference>
<dbReference type="InterPro" id="IPR036390">
    <property type="entry name" value="WH_DNA-bd_sf"/>
</dbReference>